<organism evidence="1 2">
    <name type="scientific">Heterorhabditis bacteriophora</name>
    <name type="common">Entomopathogenic nematode worm</name>
    <dbReference type="NCBI Taxonomy" id="37862"/>
    <lineage>
        <taxon>Eukaryota</taxon>
        <taxon>Metazoa</taxon>
        <taxon>Ecdysozoa</taxon>
        <taxon>Nematoda</taxon>
        <taxon>Chromadorea</taxon>
        <taxon>Rhabditida</taxon>
        <taxon>Rhabditina</taxon>
        <taxon>Rhabditomorpha</taxon>
        <taxon>Strongyloidea</taxon>
        <taxon>Heterorhabditidae</taxon>
        <taxon>Heterorhabditis</taxon>
    </lineage>
</organism>
<protein>
    <submittedName>
        <fullName evidence="2">DNA-directed RNA polymerase</fullName>
    </submittedName>
</protein>
<dbReference type="Proteomes" id="UP000095283">
    <property type="component" value="Unplaced"/>
</dbReference>
<evidence type="ECO:0000313" key="2">
    <source>
        <dbReference type="WBParaSite" id="Hba_03600"/>
    </source>
</evidence>
<accession>A0A1I7WF51</accession>
<evidence type="ECO:0000313" key="1">
    <source>
        <dbReference type="Proteomes" id="UP000095283"/>
    </source>
</evidence>
<keyword evidence="1" id="KW-1185">Reference proteome</keyword>
<dbReference type="WBParaSite" id="Hba_03600">
    <property type="protein sequence ID" value="Hba_03600"/>
    <property type="gene ID" value="Hba_03600"/>
</dbReference>
<name>A0A1I7WF51_HETBA</name>
<sequence>MFSSNMSPDMRFTPPLRLGDALDNLTMAFENALRTGNFSHSSTIANISLANHHYKNGLSIRFHLPHQNILTVVLGHVFCRDCFGILSPGLFSSFGIDARLVERMPQESSHHRYCFPLRGQQLTTSSYIKCVSSVEHNFCAERVIAKFHNSTTPISLLPHAKYFRKISHSFSLL</sequence>
<proteinExistence type="predicted"/>
<reference evidence="2" key="1">
    <citation type="submission" date="2016-11" db="UniProtKB">
        <authorList>
            <consortium name="WormBaseParasite"/>
        </authorList>
    </citation>
    <scope>IDENTIFICATION</scope>
</reference>
<dbReference type="AlphaFoldDB" id="A0A1I7WF51"/>